<proteinExistence type="predicted"/>
<dbReference type="EMBL" id="IACM01072936">
    <property type="protein sequence ID" value="LAB29893.1"/>
    <property type="molecule type" value="Transcribed_RNA"/>
</dbReference>
<protein>
    <submittedName>
        <fullName evidence="2">Uncharacterized protein</fullName>
    </submittedName>
</protein>
<reference evidence="2" key="1">
    <citation type="submission" date="2017-07" db="EMBL/GenBank/DDBJ databases">
        <authorList>
            <person name="Mikheyev A."/>
            <person name="Grau M."/>
        </authorList>
    </citation>
    <scope>NUCLEOTIDE SEQUENCE</scope>
    <source>
        <tissue evidence="2">Venom_gland</tissue>
    </source>
</reference>
<accession>A0A2D4MA77</accession>
<feature type="region of interest" description="Disordered" evidence="1">
    <location>
        <begin position="57"/>
        <end position="84"/>
    </location>
</feature>
<sequence length="112" mass="12384">MRVQHGAHDNMEESWLLSGYRSNWSSFRTSPAKAEGSLVATCSGEHFCFRRASLESDSISWQRGSDKRREEGQQPPVSHDLSKVVSPAQVVPAISFEPFFGGLSTQGQQAVE</sequence>
<reference evidence="2" key="2">
    <citation type="submission" date="2017-11" db="EMBL/GenBank/DDBJ databases">
        <title>Coralsnake Venomics: Analyses of Venom Gland Transcriptomes and Proteomes of Six Brazilian Taxa.</title>
        <authorList>
            <person name="Aird S.D."/>
            <person name="Jorge da Silva N."/>
            <person name="Qiu L."/>
            <person name="Villar-Briones A."/>
            <person name="Aparecida-Saddi V."/>
            <person name="Campos-Telles M.P."/>
            <person name="Grau M."/>
            <person name="Mikheyev A.S."/>
        </authorList>
    </citation>
    <scope>NUCLEOTIDE SEQUENCE</scope>
    <source>
        <tissue evidence="2">Venom_gland</tissue>
    </source>
</reference>
<dbReference type="AlphaFoldDB" id="A0A2D4MA77"/>
<name>A0A2D4MA77_9SAUR</name>
<evidence type="ECO:0000313" key="2">
    <source>
        <dbReference type="EMBL" id="LAB29893.1"/>
    </source>
</evidence>
<evidence type="ECO:0000256" key="1">
    <source>
        <dbReference type="SAM" id="MobiDB-lite"/>
    </source>
</evidence>
<organism evidence="2">
    <name type="scientific">Micrurus spixii</name>
    <name type="common">Amazon coral snake</name>
    <dbReference type="NCBI Taxonomy" id="129469"/>
    <lineage>
        <taxon>Eukaryota</taxon>
        <taxon>Metazoa</taxon>
        <taxon>Chordata</taxon>
        <taxon>Craniata</taxon>
        <taxon>Vertebrata</taxon>
        <taxon>Euteleostomi</taxon>
        <taxon>Lepidosauria</taxon>
        <taxon>Squamata</taxon>
        <taxon>Bifurcata</taxon>
        <taxon>Unidentata</taxon>
        <taxon>Episquamata</taxon>
        <taxon>Toxicofera</taxon>
        <taxon>Serpentes</taxon>
        <taxon>Colubroidea</taxon>
        <taxon>Elapidae</taxon>
        <taxon>Elapinae</taxon>
        <taxon>Micrurus</taxon>
    </lineage>
</organism>